<dbReference type="AlphaFoldDB" id="A0A1M5LVM2"/>
<gene>
    <name evidence="1" type="ORF">SAMN04488109_1420</name>
</gene>
<dbReference type="InterPro" id="IPR035897">
    <property type="entry name" value="Toll_tir_struct_dom_sf"/>
</dbReference>
<reference evidence="1 2" key="1">
    <citation type="submission" date="2016-11" db="EMBL/GenBank/DDBJ databases">
        <authorList>
            <person name="Jaros S."/>
            <person name="Januszkiewicz K."/>
            <person name="Wedrychowicz H."/>
        </authorList>
    </citation>
    <scope>NUCLEOTIDE SEQUENCE [LARGE SCALE GENOMIC DNA]</scope>
    <source>
        <strain evidence="1 2">DSM 24574</strain>
    </source>
</reference>
<protein>
    <recommendedName>
        <fullName evidence="3">DUF4062 domain-containing protein</fullName>
    </recommendedName>
</protein>
<dbReference type="EMBL" id="FQWQ01000001">
    <property type="protein sequence ID" value="SHG69071.1"/>
    <property type="molecule type" value="Genomic_DNA"/>
</dbReference>
<evidence type="ECO:0000313" key="1">
    <source>
        <dbReference type="EMBL" id="SHG69071.1"/>
    </source>
</evidence>
<proteinExistence type="predicted"/>
<dbReference type="STRING" id="947013.SAMN04488109_1420"/>
<keyword evidence="2" id="KW-1185">Reference proteome</keyword>
<sequence>MAFEIDVLIIFSDRDNEATGNEPGWVTQFKKFLESMLTQILGEKPNVLLKSEFDTMTSPRLDNSAVLVSILSKDFTQSGPCLDHLEKFTQAASAKGQNRVFKVFKTPVSVQEQPARVRELLGYEMYQLDPDSGEIREYTDYFSTEAERQYWMEMVDLSYDISDTLSSLKDKSLAKEVKNVFKRKTIYLAETGHDLSVQRNIITRELQRHGYTVLPNQTLPGNVADLERVARRDLAECSMSIHLIGAVYGDIPEGTDRSVVDIQNRIAAERSNRGRENKEEFSRLIWISPNLNHITERQKGFIENLKRDVEAQEGAEILQTPLEDFKNIMREELADAGEKKALDETGGRAVYLMHDKVDHLDIKPFVELIERSGFNVLMPSFEGELLELRQKHIENLRNLDAAIIYKGRVNDQWVRMKALDLLKAPGFGRKKPIMGKAIYTAKGSHVNADAFKSQNLRVIDGDNQQSLESLKSFLQEFKA</sequence>
<name>A0A1M5LVM2_9BACT</name>
<dbReference type="Gene3D" id="3.40.50.10140">
    <property type="entry name" value="Toll/interleukin-1 receptor homology (TIR) domain"/>
    <property type="match status" value="1"/>
</dbReference>
<evidence type="ECO:0000313" key="2">
    <source>
        <dbReference type="Proteomes" id="UP000184212"/>
    </source>
</evidence>
<organism evidence="1 2">
    <name type="scientific">Chryseolinea serpens</name>
    <dbReference type="NCBI Taxonomy" id="947013"/>
    <lineage>
        <taxon>Bacteria</taxon>
        <taxon>Pseudomonadati</taxon>
        <taxon>Bacteroidota</taxon>
        <taxon>Cytophagia</taxon>
        <taxon>Cytophagales</taxon>
        <taxon>Fulvivirgaceae</taxon>
        <taxon>Chryseolinea</taxon>
    </lineage>
</organism>
<dbReference type="RefSeq" id="WP_073132260.1">
    <property type="nucleotide sequence ID" value="NZ_FQWQ01000001.1"/>
</dbReference>
<dbReference type="OrthoDB" id="783026at2"/>
<dbReference type="SUPFAM" id="SSF52200">
    <property type="entry name" value="Toll/Interleukin receptor TIR domain"/>
    <property type="match status" value="1"/>
</dbReference>
<evidence type="ECO:0008006" key="3">
    <source>
        <dbReference type="Google" id="ProtNLM"/>
    </source>
</evidence>
<dbReference type="Proteomes" id="UP000184212">
    <property type="component" value="Unassembled WGS sequence"/>
</dbReference>
<accession>A0A1M5LVM2</accession>